<proteinExistence type="predicted"/>
<accession>A0ABY1MB83</accession>
<dbReference type="EMBL" id="FXAV01000006">
    <property type="protein sequence ID" value="SMG39245.1"/>
    <property type="molecule type" value="Genomic_DNA"/>
</dbReference>
<organism evidence="1 2">
    <name type="scientific">Rhodococcus rhodochrous J3</name>
    <dbReference type="NCBI Taxonomy" id="903528"/>
    <lineage>
        <taxon>Bacteria</taxon>
        <taxon>Bacillati</taxon>
        <taxon>Actinomycetota</taxon>
        <taxon>Actinomycetes</taxon>
        <taxon>Mycobacteriales</taxon>
        <taxon>Nocardiaceae</taxon>
        <taxon>Rhodococcus</taxon>
    </lineage>
</organism>
<sequence>MTTRDTDALPRSIRGLQQRFRTLHADALPAAGAYRAVFVGPAALRAAAPRAIALGGMPRWYGKRFADDGSAVNLLADADGTLREVLPMRVALEPSWLDDRPAIVVSYGSNGPVPWRWVRDEFRPVDDGTLLGLTFVAAPASRIAASPFTLVRDA</sequence>
<reference evidence="1 2" key="1">
    <citation type="submission" date="2017-04" db="EMBL/GenBank/DDBJ databases">
        <authorList>
            <person name="Varghese N."/>
            <person name="Submissions S."/>
        </authorList>
    </citation>
    <scope>NUCLEOTIDE SEQUENCE [LARGE SCALE GENOMIC DNA]</scope>
    <source>
        <strain evidence="1 2">J3</strain>
    </source>
</reference>
<dbReference type="RefSeq" id="WP_085469254.1">
    <property type="nucleotide sequence ID" value="NZ_FXAV01000006.1"/>
</dbReference>
<evidence type="ECO:0000313" key="1">
    <source>
        <dbReference type="EMBL" id="SMG39245.1"/>
    </source>
</evidence>
<protein>
    <submittedName>
        <fullName evidence="1">Uncharacterized protein</fullName>
    </submittedName>
</protein>
<dbReference type="Proteomes" id="UP000193566">
    <property type="component" value="Unassembled WGS sequence"/>
</dbReference>
<evidence type="ECO:0000313" key="2">
    <source>
        <dbReference type="Proteomes" id="UP000193566"/>
    </source>
</evidence>
<name>A0ABY1MB83_RHORH</name>
<comment type="caution">
    <text evidence="1">The sequence shown here is derived from an EMBL/GenBank/DDBJ whole genome shotgun (WGS) entry which is preliminary data.</text>
</comment>
<keyword evidence="2" id="KW-1185">Reference proteome</keyword>
<gene>
    <name evidence="1" type="ORF">SAMN02745947_02676</name>
</gene>